<dbReference type="InterPro" id="IPR006139">
    <property type="entry name" value="D-isomer_2_OHA_DH_cat_dom"/>
</dbReference>
<dbReference type="SUPFAM" id="SSF52283">
    <property type="entry name" value="Formate/glycerate dehydrogenase catalytic domain-like"/>
    <property type="match status" value="1"/>
</dbReference>
<sequence length="320" mass="34011">MIAGRPVILIPGKIHPRVLERLTPVFDVLQTPVGQPVELSEADAARVRGIAIAGSVPAALMEKLPNLQVIANFGVGYDGVDVAAAAKRGVIVTNTPDVLDDEVADTTIALLLNTLRQFYAAESYLRAGRWEKEGAFALTPLSLRGRHVGLYGLGRIGGEIASRLEPFKVKISYHTRNPKPGVSYGYQPSLKALAEAVDTLICIVPKTAETHKAIDADILKALGANGVVINVGRGWSMDEEALIAALKDGTIAAAGLDVFYDEPKVPSELLDLPNVSLLPHVASASVHTRNAMADLVADNLIGWFENGVVKTPVPETPVKA</sequence>
<dbReference type="Pfam" id="PF00389">
    <property type="entry name" value="2-Hacid_dh"/>
    <property type="match status" value="1"/>
</dbReference>
<dbReference type="Pfam" id="PF02826">
    <property type="entry name" value="2-Hacid_dh_C"/>
    <property type="match status" value="1"/>
</dbReference>
<comment type="similarity">
    <text evidence="4">Belongs to the D-isomer specific 2-hydroxyacid dehydrogenase family.</text>
</comment>
<dbReference type="STRING" id="1867956.BJF95_16545"/>
<evidence type="ECO:0000259" key="5">
    <source>
        <dbReference type="Pfam" id="PF00389"/>
    </source>
</evidence>
<dbReference type="GO" id="GO:0051287">
    <property type="term" value="F:NAD binding"/>
    <property type="evidence" value="ECO:0007669"/>
    <property type="project" value="InterPro"/>
</dbReference>
<dbReference type="InterPro" id="IPR036291">
    <property type="entry name" value="NAD(P)-bd_dom_sf"/>
</dbReference>
<reference evidence="7 8" key="1">
    <citation type="submission" date="2016-09" db="EMBL/GenBank/DDBJ databases">
        <title>Rhizobium oryziradicis sp. nov., isolated from the root of rice.</title>
        <authorList>
            <person name="Zhao J."/>
            <person name="Zhang X."/>
        </authorList>
    </citation>
    <scope>NUCLEOTIDE SEQUENCE [LARGE SCALE GENOMIC DNA]</scope>
    <source>
        <strain evidence="7 8">N19</strain>
    </source>
</reference>
<dbReference type="RefSeq" id="WP_075637871.1">
    <property type="nucleotide sequence ID" value="NZ_MKIM01000020.1"/>
</dbReference>
<dbReference type="AlphaFoldDB" id="A0A1Q8ZXE1"/>
<comment type="caution">
    <text evidence="7">The sequence shown here is derived from an EMBL/GenBank/DDBJ whole genome shotgun (WGS) entry which is preliminary data.</text>
</comment>
<keyword evidence="8" id="KW-1185">Reference proteome</keyword>
<feature type="domain" description="D-isomer specific 2-hydroxyacid dehydrogenase catalytic" evidence="5">
    <location>
        <begin position="40"/>
        <end position="313"/>
    </location>
</feature>
<evidence type="ECO:0000256" key="1">
    <source>
        <dbReference type="ARBA" id="ARBA00022857"/>
    </source>
</evidence>
<keyword evidence="3" id="KW-0520">NAD</keyword>
<dbReference type="EMBL" id="MKIM01000020">
    <property type="protein sequence ID" value="OLP46593.1"/>
    <property type="molecule type" value="Genomic_DNA"/>
</dbReference>
<dbReference type="GO" id="GO:0016618">
    <property type="term" value="F:hydroxypyruvate reductase [NAD(P)H] activity"/>
    <property type="evidence" value="ECO:0007669"/>
    <property type="project" value="TreeGrafter"/>
</dbReference>
<evidence type="ECO:0000256" key="4">
    <source>
        <dbReference type="RuleBase" id="RU003719"/>
    </source>
</evidence>
<dbReference type="Proteomes" id="UP000186894">
    <property type="component" value="Unassembled WGS sequence"/>
</dbReference>
<evidence type="ECO:0000259" key="6">
    <source>
        <dbReference type="Pfam" id="PF02826"/>
    </source>
</evidence>
<dbReference type="GO" id="GO:0005829">
    <property type="term" value="C:cytosol"/>
    <property type="evidence" value="ECO:0007669"/>
    <property type="project" value="TreeGrafter"/>
</dbReference>
<dbReference type="FunFam" id="3.40.50.720:FF:000213">
    <property type="entry name" value="Putative 2-hydroxyacid dehydrogenase"/>
    <property type="match status" value="1"/>
</dbReference>
<keyword evidence="2 4" id="KW-0560">Oxidoreductase</keyword>
<keyword evidence="1" id="KW-0521">NADP</keyword>
<feature type="domain" description="D-isomer specific 2-hydroxyacid dehydrogenase NAD-binding" evidence="6">
    <location>
        <begin position="108"/>
        <end position="282"/>
    </location>
</feature>
<evidence type="ECO:0000313" key="7">
    <source>
        <dbReference type="EMBL" id="OLP46593.1"/>
    </source>
</evidence>
<proteinExistence type="inferred from homology"/>
<dbReference type="OrthoDB" id="9793626at2"/>
<organism evidence="7 8">
    <name type="scientific">Rhizobium oryziradicis</name>
    <dbReference type="NCBI Taxonomy" id="1867956"/>
    <lineage>
        <taxon>Bacteria</taxon>
        <taxon>Pseudomonadati</taxon>
        <taxon>Pseudomonadota</taxon>
        <taxon>Alphaproteobacteria</taxon>
        <taxon>Hyphomicrobiales</taxon>
        <taxon>Rhizobiaceae</taxon>
        <taxon>Rhizobium/Agrobacterium group</taxon>
        <taxon>Rhizobium</taxon>
    </lineage>
</organism>
<evidence type="ECO:0000256" key="2">
    <source>
        <dbReference type="ARBA" id="ARBA00023002"/>
    </source>
</evidence>
<dbReference type="SUPFAM" id="SSF51735">
    <property type="entry name" value="NAD(P)-binding Rossmann-fold domains"/>
    <property type="match status" value="1"/>
</dbReference>
<dbReference type="Gene3D" id="3.40.50.720">
    <property type="entry name" value="NAD(P)-binding Rossmann-like Domain"/>
    <property type="match status" value="2"/>
</dbReference>
<dbReference type="CDD" id="cd12156">
    <property type="entry name" value="HPPR"/>
    <property type="match status" value="1"/>
</dbReference>
<name>A0A1Q8ZXE1_9HYPH</name>
<accession>A0A1Q8ZXE1</accession>
<dbReference type="InterPro" id="IPR050223">
    <property type="entry name" value="D-isomer_2-hydroxyacid_DH"/>
</dbReference>
<dbReference type="GO" id="GO:0030267">
    <property type="term" value="F:glyoxylate reductase (NADPH) activity"/>
    <property type="evidence" value="ECO:0007669"/>
    <property type="project" value="TreeGrafter"/>
</dbReference>
<evidence type="ECO:0000256" key="3">
    <source>
        <dbReference type="ARBA" id="ARBA00023027"/>
    </source>
</evidence>
<dbReference type="PANTHER" id="PTHR10996">
    <property type="entry name" value="2-HYDROXYACID DEHYDROGENASE-RELATED"/>
    <property type="match status" value="1"/>
</dbReference>
<dbReference type="PANTHER" id="PTHR10996:SF178">
    <property type="entry name" value="2-HYDROXYACID DEHYDROGENASE YGL185C-RELATED"/>
    <property type="match status" value="1"/>
</dbReference>
<protein>
    <submittedName>
        <fullName evidence="7">Dehydrogenase</fullName>
    </submittedName>
</protein>
<dbReference type="InterPro" id="IPR006140">
    <property type="entry name" value="D-isomer_DH_NAD-bd"/>
</dbReference>
<evidence type="ECO:0000313" key="8">
    <source>
        <dbReference type="Proteomes" id="UP000186894"/>
    </source>
</evidence>
<gene>
    <name evidence="7" type="ORF">BJF95_16545</name>
</gene>